<comment type="subcellular location">
    <subcellularLocation>
        <location evidence="1">Nucleus</location>
    </subcellularLocation>
</comment>
<evidence type="ECO:0000256" key="1">
    <source>
        <dbReference type="ARBA" id="ARBA00004123"/>
    </source>
</evidence>
<protein>
    <submittedName>
        <fullName evidence="7">Chromo domain-containing protein</fullName>
    </submittedName>
</protein>
<evidence type="ECO:0000313" key="7">
    <source>
        <dbReference type="WBParaSite" id="PSAMB.scaffold2321size23874.g17331.t2"/>
    </source>
</evidence>
<feature type="region of interest" description="Disordered" evidence="4">
    <location>
        <begin position="442"/>
        <end position="624"/>
    </location>
</feature>
<feature type="region of interest" description="Disordered" evidence="4">
    <location>
        <begin position="132"/>
        <end position="157"/>
    </location>
</feature>
<feature type="compositionally biased region" description="Polar residues" evidence="4">
    <location>
        <begin position="547"/>
        <end position="556"/>
    </location>
</feature>
<dbReference type="InterPro" id="IPR016197">
    <property type="entry name" value="Chromo-like_dom_sf"/>
</dbReference>
<dbReference type="PANTHER" id="PTHR22812">
    <property type="entry name" value="CHROMOBOX PROTEIN"/>
    <property type="match status" value="1"/>
</dbReference>
<dbReference type="Gene3D" id="1.25.40.20">
    <property type="entry name" value="Ankyrin repeat-containing domain"/>
    <property type="match status" value="1"/>
</dbReference>
<dbReference type="Pfam" id="PF00385">
    <property type="entry name" value="Chromo"/>
    <property type="match status" value="2"/>
</dbReference>
<keyword evidence="6" id="KW-1185">Reference proteome</keyword>
<feature type="region of interest" description="Disordered" evidence="4">
    <location>
        <begin position="283"/>
        <end position="315"/>
    </location>
</feature>
<feature type="region of interest" description="Disordered" evidence="4">
    <location>
        <begin position="216"/>
        <end position="253"/>
    </location>
</feature>
<feature type="compositionally biased region" description="Basic and acidic residues" evidence="4">
    <location>
        <begin position="494"/>
        <end position="535"/>
    </location>
</feature>
<evidence type="ECO:0000259" key="5">
    <source>
        <dbReference type="PROSITE" id="PS50013"/>
    </source>
</evidence>
<dbReference type="PROSITE" id="PS50088">
    <property type="entry name" value="ANK_REPEAT"/>
    <property type="match status" value="1"/>
</dbReference>
<feature type="compositionally biased region" description="Basic and acidic residues" evidence="4">
    <location>
        <begin position="442"/>
        <end position="486"/>
    </location>
</feature>
<dbReference type="InterPro" id="IPR002110">
    <property type="entry name" value="Ankyrin_rpt"/>
</dbReference>
<dbReference type="InterPro" id="IPR023779">
    <property type="entry name" value="Chromodomain_CS"/>
</dbReference>
<dbReference type="InterPro" id="IPR036770">
    <property type="entry name" value="Ankyrin_rpt-contain_sf"/>
</dbReference>
<proteinExistence type="predicted"/>
<dbReference type="SMART" id="SM00248">
    <property type="entry name" value="ANK"/>
    <property type="match status" value="2"/>
</dbReference>
<keyword evidence="2" id="KW-0539">Nucleus</keyword>
<evidence type="ECO:0000313" key="6">
    <source>
        <dbReference type="Proteomes" id="UP000887566"/>
    </source>
</evidence>
<evidence type="ECO:0000256" key="4">
    <source>
        <dbReference type="SAM" id="MobiDB-lite"/>
    </source>
</evidence>
<dbReference type="Pfam" id="PF12796">
    <property type="entry name" value="Ank_2"/>
    <property type="match status" value="1"/>
</dbReference>
<dbReference type="InterPro" id="IPR051219">
    <property type="entry name" value="Heterochromatin_chromo-domain"/>
</dbReference>
<dbReference type="PROSITE" id="PS50013">
    <property type="entry name" value="CHROMO_2"/>
    <property type="match status" value="2"/>
</dbReference>
<dbReference type="CDD" id="cd00024">
    <property type="entry name" value="CD_CSD"/>
    <property type="match status" value="1"/>
</dbReference>
<reference evidence="7" key="1">
    <citation type="submission" date="2022-11" db="UniProtKB">
        <authorList>
            <consortium name="WormBaseParasite"/>
        </authorList>
    </citation>
    <scope>IDENTIFICATION</scope>
</reference>
<feature type="domain" description="Chromo" evidence="5">
    <location>
        <begin position="17"/>
        <end position="89"/>
    </location>
</feature>
<dbReference type="SUPFAM" id="SSF48403">
    <property type="entry name" value="Ankyrin repeat"/>
    <property type="match status" value="1"/>
</dbReference>
<dbReference type="SMART" id="SM00298">
    <property type="entry name" value="CHROMO"/>
    <property type="match status" value="2"/>
</dbReference>
<accession>A0A914VRY8</accession>
<feature type="compositionally biased region" description="Basic and acidic residues" evidence="4">
    <location>
        <begin position="283"/>
        <end position="293"/>
    </location>
</feature>
<evidence type="ECO:0000256" key="2">
    <source>
        <dbReference type="ARBA" id="ARBA00023242"/>
    </source>
</evidence>
<feature type="compositionally biased region" description="Low complexity" evidence="4">
    <location>
        <begin position="231"/>
        <end position="246"/>
    </location>
</feature>
<dbReference type="PROSITE" id="PS50297">
    <property type="entry name" value="ANK_REP_REGION"/>
    <property type="match status" value="1"/>
</dbReference>
<evidence type="ECO:0000256" key="3">
    <source>
        <dbReference type="PROSITE-ProRule" id="PRU00023"/>
    </source>
</evidence>
<feature type="repeat" description="ANK" evidence="3">
    <location>
        <begin position="886"/>
        <end position="918"/>
    </location>
</feature>
<dbReference type="Proteomes" id="UP000887566">
    <property type="component" value="Unplaced"/>
</dbReference>
<feature type="compositionally biased region" description="Basic and acidic residues" evidence="4">
    <location>
        <begin position="216"/>
        <end position="229"/>
    </location>
</feature>
<dbReference type="GO" id="GO:0005634">
    <property type="term" value="C:nucleus"/>
    <property type="evidence" value="ECO:0007669"/>
    <property type="project" value="UniProtKB-SubCell"/>
</dbReference>
<name>A0A914VRY8_9BILA</name>
<dbReference type="WBParaSite" id="PSAMB.scaffold2321size23874.g17331.t2">
    <property type="protein sequence ID" value="PSAMB.scaffold2321size23874.g17331.t2"/>
    <property type="gene ID" value="PSAMB.scaffold2321size23874.g17331"/>
</dbReference>
<dbReference type="InterPro" id="IPR023780">
    <property type="entry name" value="Chromo_domain"/>
</dbReference>
<dbReference type="Gene3D" id="2.40.50.40">
    <property type="match status" value="2"/>
</dbReference>
<feature type="domain" description="Chromo" evidence="5">
    <location>
        <begin position="344"/>
        <end position="418"/>
    </location>
</feature>
<sequence>MSSPDGNEKPVKEDEEFMVERIIGHKTAAELRDNGEAKADGPDDKLYFRVRWLGYAEEDDTWEDATSLDNNTVFVEYIGAHNLREQIGQSCSFSTPPLPLNTPEGCMKMEIDEEKLSETTTKFTPMPMPMLIPTPETMGTSVVSTPVPTLKTMPGTTIPLTMMETTPMSTSMTTPMLTPKITLKMTMSKETLPVSSDKAPLSRLDSFEASRKLKEDAYSTAKPTKDSSLHKSPAAKASTSSDSSVVKKNKKLDNGEELVKTKKKLDSGDGFVKPKNKLENTEELVKTKKRLENDESFDSAKKKRKETKPPEPVARQIESSLDSTIDSDASYDSVIHNSQGEEVYVVRKIVDHNPLGFCKSNHLVSKNMQGKDADVFYRVRWEGYGKEDDTWEPDTNLVHLDVFKSYIAKYTQNIEKCRKRWSEKMGGGLGEVMRKLEEKKDIFSSRSRSVDSDEVRQRERREKKEKEKKIEMEMEMEKERELERRQKKERKRREKELREKELLEAERRNSQPSERERHENERLKLKENGTHDMQKKTPPPASRVEGDSTSAAIETSSLKHKKLKTPLKSIVADSEPVKSLSHSDAMLRAGSRSSSPVPKQKGQRLDKSNSASETKNASKKAESVVIEASISTDNDKVPDDVFRTINPTTSTVPTPVAGVSKIVSFRYNNADHTVPIDVLEQFLSKAREIQTRAGLTAPCALDHQPLPSSDLTELFRKQLRVSAAPLEAKQKILDRFKREADSEKSTWSRRLLMAIRSGDFGCFQTTLEKSIITRTARDPYFKNKSRDVVSQAIVLELLRETTDQEVTLLMTLAWSADIDNPCGDSNGHQTCRILETLLSIGCSRYLDKQSANSRRSALMIAAKYGQPCQVAVLVRYGAIISLRDCFGQTALHYAAERGHMQIMKWLVWHGGDLTLVGGSARTGRLMAEDVARHPLNGHIQVGEWLMQRRLALERITAEWVRDVCADVICPHRPVTQIRVHRVADQVTPRQQLITFVLDDYESLLQTVKIEHGENIRPFLFIFAAQYSRAENEENRSADNPAFYRIAAGDKRLISLLQMPIAVRAGRSVQLRRMDLFGSNTNSWSFAFSLLASGETVLKLSFDLPEMASSMAQRALLVVQPWFCTVNDIVPR</sequence>
<dbReference type="AlphaFoldDB" id="A0A914VRY8"/>
<keyword evidence="3" id="KW-0040">ANK repeat</keyword>
<dbReference type="InterPro" id="IPR000953">
    <property type="entry name" value="Chromo/chromo_shadow_dom"/>
</dbReference>
<dbReference type="PROSITE" id="PS00598">
    <property type="entry name" value="CHROMO_1"/>
    <property type="match status" value="2"/>
</dbReference>
<organism evidence="6 7">
    <name type="scientific">Plectus sambesii</name>
    <dbReference type="NCBI Taxonomy" id="2011161"/>
    <lineage>
        <taxon>Eukaryota</taxon>
        <taxon>Metazoa</taxon>
        <taxon>Ecdysozoa</taxon>
        <taxon>Nematoda</taxon>
        <taxon>Chromadorea</taxon>
        <taxon>Plectida</taxon>
        <taxon>Plectina</taxon>
        <taxon>Plectoidea</taxon>
        <taxon>Plectidae</taxon>
        <taxon>Plectus</taxon>
    </lineage>
</organism>
<dbReference type="SUPFAM" id="SSF54160">
    <property type="entry name" value="Chromo domain-like"/>
    <property type="match status" value="2"/>
</dbReference>